<dbReference type="InterPro" id="IPR017900">
    <property type="entry name" value="4Fe4S_Fe_S_CS"/>
</dbReference>
<feature type="transmembrane region" description="Helical" evidence="6">
    <location>
        <begin position="21"/>
        <end position="42"/>
    </location>
</feature>
<evidence type="ECO:0000313" key="8">
    <source>
        <dbReference type="EMBL" id="RNL42136.1"/>
    </source>
</evidence>
<dbReference type="InterPro" id="IPR006311">
    <property type="entry name" value="TAT_signal"/>
</dbReference>
<accession>A0A3N0B686</accession>
<keyword evidence="9" id="KW-1185">Reference proteome</keyword>
<evidence type="ECO:0000256" key="1">
    <source>
        <dbReference type="ARBA" id="ARBA00001966"/>
    </source>
</evidence>
<proteinExistence type="predicted"/>
<evidence type="ECO:0000256" key="2">
    <source>
        <dbReference type="ARBA" id="ARBA00022485"/>
    </source>
</evidence>
<evidence type="ECO:0000256" key="5">
    <source>
        <dbReference type="ARBA" id="ARBA00023014"/>
    </source>
</evidence>
<keyword evidence="6" id="KW-0472">Membrane</keyword>
<dbReference type="InterPro" id="IPR017896">
    <property type="entry name" value="4Fe4S_Fe-S-bd"/>
</dbReference>
<comment type="cofactor">
    <cofactor evidence="1">
        <name>[4Fe-4S] cluster</name>
        <dbReference type="ChEBI" id="CHEBI:49883"/>
    </cofactor>
</comment>
<dbReference type="SUPFAM" id="SSF54862">
    <property type="entry name" value="4Fe-4S ferredoxins"/>
    <property type="match status" value="1"/>
</dbReference>
<dbReference type="Pfam" id="PF12838">
    <property type="entry name" value="Fer4_7"/>
    <property type="match status" value="2"/>
</dbReference>
<dbReference type="InterPro" id="IPR050157">
    <property type="entry name" value="PSI_iron-sulfur_center"/>
</dbReference>
<feature type="domain" description="4Fe-4S ferredoxin-type" evidence="7">
    <location>
        <begin position="138"/>
        <end position="172"/>
    </location>
</feature>
<evidence type="ECO:0000259" key="7">
    <source>
        <dbReference type="PROSITE" id="PS51379"/>
    </source>
</evidence>
<evidence type="ECO:0000313" key="9">
    <source>
        <dbReference type="Proteomes" id="UP000269591"/>
    </source>
</evidence>
<name>A0A3N0B686_9ACTN</name>
<evidence type="ECO:0000256" key="3">
    <source>
        <dbReference type="ARBA" id="ARBA00022723"/>
    </source>
</evidence>
<organism evidence="8 9">
    <name type="scientific">Slackia equolifaciens</name>
    <dbReference type="NCBI Taxonomy" id="498718"/>
    <lineage>
        <taxon>Bacteria</taxon>
        <taxon>Bacillati</taxon>
        <taxon>Actinomycetota</taxon>
        <taxon>Coriobacteriia</taxon>
        <taxon>Eggerthellales</taxon>
        <taxon>Eggerthellaceae</taxon>
        <taxon>Slackia</taxon>
    </lineage>
</organism>
<comment type="caution">
    <text evidence="8">The sequence shown here is derived from an EMBL/GenBank/DDBJ whole genome shotgun (WGS) entry which is preliminary data.</text>
</comment>
<feature type="domain" description="4Fe-4S ferredoxin-type" evidence="7">
    <location>
        <begin position="173"/>
        <end position="203"/>
    </location>
</feature>
<dbReference type="CDD" id="cd16373">
    <property type="entry name" value="DMSOR_beta_like"/>
    <property type="match status" value="1"/>
</dbReference>
<dbReference type="RefSeq" id="WP_123207994.1">
    <property type="nucleotide sequence ID" value="NZ_JBHTHO010000013.1"/>
</dbReference>
<reference evidence="9" key="1">
    <citation type="submission" date="2018-05" db="EMBL/GenBank/DDBJ databases">
        <title>Genome Sequencing of selected type strains of the family Eggerthellaceae.</title>
        <authorList>
            <person name="Danylec N."/>
            <person name="Stoll D.A."/>
            <person name="Doetsch A."/>
            <person name="Huch M."/>
        </authorList>
    </citation>
    <scope>NUCLEOTIDE SEQUENCE [LARGE SCALE GENOMIC DNA]</scope>
    <source>
        <strain evidence="9">DSM 24851</strain>
    </source>
</reference>
<dbReference type="PROSITE" id="PS51318">
    <property type="entry name" value="TAT"/>
    <property type="match status" value="1"/>
</dbReference>
<evidence type="ECO:0000256" key="4">
    <source>
        <dbReference type="ARBA" id="ARBA00023004"/>
    </source>
</evidence>
<feature type="domain" description="4Fe-4S ferredoxin-type" evidence="7">
    <location>
        <begin position="53"/>
        <end position="83"/>
    </location>
</feature>
<dbReference type="Proteomes" id="UP000269591">
    <property type="component" value="Unassembled WGS sequence"/>
</dbReference>
<keyword evidence="2" id="KW-0004">4Fe-4S</keyword>
<keyword evidence="5" id="KW-0411">Iron-sulfur</keyword>
<dbReference type="PANTHER" id="PTHR24960">
    <property type="entry name" value="PHOTOSYSTEM I IRON-SULFUR CENTER-RELATED"/>
    <property type="match status" value="1"/>
</dbReference>
<dbReference type="EMBL" id="QIBX01000001">
    <property type="protein sequence ID" value="RNL42136.1"/>
    <property type="molecule type" value="Genomic_DNA"/>
</dbReference>
<dbReference type="OrthoDB" id="3172733at2"/>
<keyword evidence="4" id="KW-0408">Iron</keyword>
<dbReference type="PROSITE" id="PS51379">
    <property type="entry name" value="4FE4S_FER_2"/>
    <property type="match status" value="3"/>
</dbReference>
<dbReference type="AlphaFoldDB" id="A0A3N0B686"/>
<gene>
    <name evidence="8" type="ORF">DMP06_01665</name>
</gene>
<evidence type="ECO:0000256" key="6">
    <source>
        <dbReference type="SAM" id="Phobius"/>
    </source>
</evidence>
<dbReference type="GO" id="GO:0051539">
    <property type="term" value="F:4 iron, 4 sulfur cluster binding"/>
    <property type="evidence" value="ECO:0007669"/>
    <property type="project" value="UniProtKB-KW"/>
</dbReference>
<keyword evidence="6" id="KW-0812">Transmembrane</keyword>
<dbReference type="PANTHER" id="PTHR24960:SF79">
    <property type="entry name" value="PHOTOSYSTEM I IRON-SULFUR CENTER"/>
    <property type="match status" value="1"/>
</dbReference>
<protein>
    <submittedName>
        <fullName evidence="8">4Fe-4S ferredoxin</fullName>
    </submittedName>
</protein>
<dbReference type="GO" id="GO:0046872">
    <property type="term" value="F:metal ion binding"/>
    <property type="evidence" value="ECO:0007669"/>
    <property type="project" value="UniProtKB-KW"/>
</dbReference>
<dbReference type="Gene3D" id="3.30.70.20">
    <property type="match status" value="2"/>
</dbReference>
<sequence length="218" mass="22888">MSHEEKHGASSEKTYAGMTRRTLCLGAGGAAVMLAIGGVGAIPAQAVVRPPGGQDEDDFISKCIRCNECAEVCPHHIIRPAHLESGILNFRAPTLNFDNAYCDWCAEDNGGVPLCVEMCPTQALITPEGATFENTILGVAEINTTTCLAYRLTGCRDCVDACPLEAISLDSENRPVVDTALCNGCGACEAACVSLQAGSVVSSTDERAIKVRPVVKEA</sequence>
<dbReference type="PROSITE" id="PS00198">
    <property type="entry name" value="4FE4S_FER_1"/>
    <property type="match status" value="1"/>
</dbReference>
<keyword evidence="3" id="KW-0479">Metal-binding</keyword>
<keyword evidence="6" id="KW-1133">Transmembrane helix</keyword>